<evidence type="ECO:0000259" key="6">
    <source>
        <dbReference type="PROSITE" id="PS50109"/>
    </source>
</evidence>
<dbReference type="PANTHER" id="PTHR43047">
    <property type="entry name" value="TWO-COMPONENT HISTIDINE PROTEIN KINASE"/>
    <property type="match status" value="1"/>
</dbReference>
<dbReference type="InterPro" id="IPR005467">
    <property type="entry name" value="His_kinase_dom"/>
</dbReference>
<dbReference type="PROSITE" id="PS50109">
    <property type="entry name" value="HIS_KIN"/>
    <property type="match status" value="1"/>
</dbReference>
<dbReference type="Pfam" id="PF02518">
    <property type="entry name" value="HATPase_c"/>
    <property type="match status" value="1"/>
</dbReference>
<gene>
    <name evidence="7" type="ORF">KG104_05230</name>
</gene>
<evidence type="ECO:0000313" key="7">
    <source>
        <dbReference type="EMBL" id="QWQ37170.1"/>
    </source>
</evidence>
<evidence type="ECO:0000256" key="5">
    <source>
        <dbReference type="ARBA" id="ARBA00023012"/>
    </source>
</evidence>
<dbReference type="EC" id="2.7.13.3" evidence="2"/>
<dbReference type="GO" id="GO:0005886">
    <property type="term" value="C:plasma membrane"/>
    <property type="evidence" value="ECO:0007669"/>
    <property type="project" value="TreeGrafter"/>
</dbReference>
<evidence type="ECO:0000256" key="2">
    <source>
        <dbReference type="ARBA" id="ARBA00012438"/>
    </source>
</evidence>
<dbReference type="PRINTS" id="PR00344">
    <property type="entry name" value="BCTRLSENSOR"/>
</dbReference>
<dbReference type="SUPFAM" id="SSF55874">
    <property type="entry name" value="ATPase domain of HSP90 chaperone/DNA topoisomerase II/histidine kinase"/>
    <property type="match status" value="1"/>
</dbReference>
<evidence type="ECO:0000256" key="4">
    <source>
        <dbReference type="ARBA" id="ARBA00022777"/>
    </source>
</evidence>
<protein>
    <recommendedName>
        <fullName evidence="2">histidine kinase</fullName>
        <ecNumber evidence="2">2.7.13.3</ecNumber>
    </recommendedName>
</protein>
<dbReference type="InterPro" id="IPR004358">
    <property type="entry name" value="Sig_transdc_His_kin-like_C"/>
</dbReference>
<dbReference type="PANTHER" id="PTHR43047:SF72">
    <property type="entry name" value="OSMOSENSING HISTIDINE PROTEIN KINASE SLN1"/>
    <property type="match status" value="1"/>
</dbReference>
<dbReference type="InterPro" id="IPR003594">
    <property type="entry name" value="HATPase_dom"/>
</dbReference>
<proteinExistence type="predicted"/>
<dbReference type="Gene3D" id="3.30.565.10">
    <property type="entry name" value="Histidine kinase-like ATPase, C-terminal domain"/>
    <property type="match status" value="1"/>
</dbReference>
<keyword evidence="8" id="KW-1185">Reference proteome</keyword>
<name>A0A975S7C5_9MICC</name>
<dbReference type="EMBL" id="CP076456">
    <property type="protein sequence ID" value="QWQ37170.1"/>
    <property type="molecule type" value="Genomic_DNA"/>
</dbReference>
<sequence length="65" mass="6732">MFTKFFRTGSVRKAAIPGVGLGLVITKSIVEAHGGLISLESELGVGTTFRVELPGTALRSPFVGG</sequence>
<dbReference type="GO" id="GO:0000155">
    <property type="term" value="F:phosphorelay sensor kinase activity"/>
    <property type="evidence" value="ECO:0007669"/>
    <property type="project" value="TreeGrafter"/>
</dbReference>
<keyword evidence="4" id="KW-0418">Kinase</keyword>
<organism evidence="7 8">
    <name type="scientific">Arthrobacter sunyaminii</name>
    <dbReference type="NCBI Taxonomy" id="2816859"/>
    <lineage>
        <taxon>Bacteria</taxon>
        <taxon>Bacillati</taxon>
        <taxon>Actinomycetota</taxon>
        <taxon>Actinomycetes</taxon>
        <taxon>Micrococcales</taxon>
        <taxon>Micrococcaceae</taxon>
        <taxon>Arthrobacter</taxon>
    </lineage>
</organism>
<reference evidence="7" key="1">
    <citation type="submission" date="2021-06" db="EMBL/GenBank/DDBJ databases">
        <title>Novel species in genus Arthrobacter.</title>
        <authorList>
            <person name="Zhang G."/>
        </authorList>
    </citation>
    <scope>NUCLEOTIDE SEQUENCE</scope>
    <source>
        <strain evidence="7">Zg-ZUI122</strain>
    </source>
</reference>
<keyword evidence="5" id="KW-0902">Two-component regulatory system</keyword>
<dbReference type="AlphaFoldDB" id="A0A975S7C5"/>
<evidence type="ECO:0000313" key="8">
    <source>
        <dbReference type="Proteomes" id="UP000680588"/>
    </source>
</evidence>
<dbReference type="KEGG" id="asun:KG104_05230"/>
<keyword evidence="3" id="KW-0808">Transferase</keyword>
<dbReference type="InterPro" id="IPR036890">
    <property type="entry name" value="HATPase_C_sf"/>
</dbReference>
<dbReference type="Proteomes" id="UP000680588">
    <property type="component" value="Chromosome"/>
</dbReference>
<feature type="domain" description="Histidine kinase" evidence="6">
    <location>
        <begin position="1"/>
        <end position="57"/>
    </location>
</feature>
<evidence type="ECO:0000256" key="3">
    <source>
        <dbReference type="ARBA" id="ARBA00022679"/>
    </source>
</evidence>
<dbReference type="CDD" id="cd00075">
    <property type="entry name" value="HATPase"/>
    <property type="match status" value="1"/>
</dbReference>
<dbReference type="GO" id="GO:0009927">
    <property type="term" value="F:histidine phosphotransfer kinase activity"/>
    <property type="evidence" value="ECO:0007669"/>
    <property type="project" value="TreeGrafter"/>
</dbReference>
<comment type="catalytic activity">
    <reaction evidence="1">
        <text>ATP + protein L-histidine = ADP + protein N-phospho-L-histidine.</text>
        <dbReference type="EC" id="2.7.13.3"/>
    </reaction>
</comment>
<evidence type="ECO:0000256" key="1">
    <source>
        <dbReference type="ARBA" id="ARBA00000085"/>
    </source>
</evidence>
<accession>A0A975S7C5</accession>